<organism evidence="2 3">
    <name type="scientific">Nocardia callitridis</name>
    <dbReference type="NCBI Taxonomy" id="648753"/>
    <lineage>
        <taxon>Bacteria</taxon>
        <taxon>Bacillati</taxon>
        <taxon>Actinomycetota</taxon>
        <taxon>Actinomycetes</taxon>
        <taxon>Mycobacteriales</taxon>
        <taxon>Nocardiaceae</taxon>
        <taxon>Nocardia</taxon>
    </lineage>
</organism>
<sequence length="335" mass="35702">MTLWLTALLVWMAAGARVGRVLVKPATTARAAIVLAVAAVALAATVAVPEIAVALDNLLPGGVHAGWLSDGVVVSAWIVFASATSVVAAAAWPVVSRRNLRQIAVMIYTAGFLAVVVSLVWSFTFGWVIVVAGCVFIVTTGLRSLDWTTLGRGIALYTLGTTVIGVLAVLKIERAFSHAVRVAPGNPTWAWPVWEVAALLVALGAVWIVVELWWRARVALRRIRPLHRLLVARFPEVVAHDQTSSSTQLKASDQVAQIMDALYLQSGSVVVAAIPEPPSSVTERAELVAQWVRHPLGELVLDARWVAAPQGISTRGWVQAIAQVLAANASVPVRN</sequence>
<name>A0ABP9JUF6_9NOCA</name>
<feature type="transmembrane region" description="Helical" evidence="1">
    <location>
        <begin position="31"/>
        <end position="55"/>
    </location>
</feature>
<proteinExistence type="predicted"/>
<feature type="transmembrane region" description="Helical" evidence="1">
    <location>
        <begin position="192"/>
        <end position="214"/>
    </location>
</feature>
<accession>A0ABP9JUF6</accession>
<feature type="transmembrane region" description="Helical" evidence="1">
    <location>
        <begin position="67"/>
        <end position="92"/>
    </location>
</feature>
<keyword evidence="1" id="KW-1133">Transmembrane helix</keyword>
<feature type="transmembrane region" description="Helical" evidence="1">
    <location>
        <begin position="154"/>
        <end position="172"/>
    </location>
</feature>
<dbReference type="Proteomes" id="UP001500603">
    <property type="component" value="Unassembled WGS sequence"/>
</dbReference>
<comment type="caution">
    <text evidence="2">The sequence shown here is derived from an EMBL/GenBank/DDBJ whole genome shotgun (WGS) entry which is preliminary data.</text>
</comment>
<reference evidence="3" key="1">
    <citation type="journal article" date="2019" name="Int. J. Syst. Evol. Microbiol.">
        <title>The Global Catalogue of Microorganisms (GCM) 10K type strain sequencing project: providing services to taxonomists for standard genome sequencing and annotation.</title>
        <authorList>
            <consortium name="The Broad Institute Genomics Platform"/>
            <consortium name="The Broad Institute Genome Sequencing Center for Infectious Disease"/>
            <person name="Wu L."/>
            <person name="Ma J."/>
        </authorList>
    </citation>
    <scope>NUCLEOTIDE SEQUENCE [LARGE SCALE GENOMIC DNA]</scope>
    <source>
        <strain evidence="3">JCM 18298</strain>
    </source>
</reference>
<evidence type="ECO:0008006" key="4">
    <source>
        <dbReference type="Google" id="ProtNLM"/>
    </source>
</evidence>
<evidence type="ECO:0000313" key="3">
    <source>
        <dbReference type="Proteomes" id="UP001500603"/>
    </source>
</evidence>
<feature type="transmembrane region" description="Helical" evidence="1">
    <location>
        <begin position="112"/>
        <end position="142"/>
    </location>
</feature>
<evidence type="ECO:0000256" key="1">
    <source>
        <dbReference type="SAM" id="Phobius"/>
    </source>
</evidence>
<keyword evidence="3" id="KW-1185">Reference proteome</keyword>
<protein>
    <recommendedName>
        <fullName evidence="4">Integral membrane protein</fullName>
    </recommendedName>
</protein>
<dbReference type="EMBL" id="BAABJM010000001">
    <property type="protein sequence ID" value="GAA5044761.1"/>
    <property type="molecule type" value="Genomic_DNA"/>
</dbReference>
<keyword evidence="1" id="KW-0472">Membrane</keyword>
<keyword evidence="1" id="KW-0812">Transmembrane</keyword>
<evidence type="ECO:0000313" key="2">
    <source>
        <dbReference type="EMBL" id="GAA5044761.1"/>
    </source>
</evidence>
<dbReference type="RefSeq" id="WP_345493620.1">
    <property type="nucleotide sequence ID" value="NZ_BAABJM010000001.1"/>
</dbReference>
<gene>
    <name evidence="2" type="ORF">GCM10023318_07970</name>
</gene>